<keyword evidence="2" id="KW-1185">Reference proteome</keyword>
<evidence type="ECO:0000313" key="1">
    <source>
        <dbReference type="EMBL" id="RCX20626.1"/>
    </source>
</evidence>
<sequence length="47" mass="5343">MEQTKELLLETARASLSEMKECDLLSAVDYMDIVDLGELSLIAWRVI</sequence>
<dbReference type="RefSeq" id="WP_181873116.1">
    <property type="nucleotide sequence ID" value="NZ_QPJW01000003.1"/>
</dbReference>
<dbReference type="AlphaFoldDB" id="A0A369BJ71"/>
<proteinExistence type="predicted"/>
<reference evidence="1 2" key="1">
    <citation type="submission" date="2018-07" db="EMBL/GenBank/DDBJ databases">
        <title>Genomic Encyclopedia of Type Strains, Phase III (KMG-III): the genomes of soil and plant-associated and newly described type strains.</title>
        <authorList>
            <person name="Whitman W."/>
        </authorList>
    </citation>
    <scope>NUCLEOTIDE SEQUENCE [LARGE SCALE GENOMIC DNA]</scope>
    <source>
        <strain evidence="1 2">CECT 8333</strain>
    </source>
</reference>
<organism evidence="1 2">
    <name type="scientific">Fontibacillus phaseoli</name>
    <dbReference type="NCBI Taxonomy" id="1416533"/>
    <lineage>
        <taxon>Bacteria</taxon>
        <taxon>Bacillati</taxon>
        <taxon>Bacillota</taxon>
        <taxon>Bacilli</taxon>
        <taxon>Bacillales</taxon>
        <taxon>Paenibacillaceae</taxon>
        <taxon>Fontibacillus</taxon>
    </lineage>
</organism>
<name>A0A369BJ71_9BACL</name>
<dbReference type="Proteomes" id="UP000253090">
    <property type="component" value="Unassembled WGS sequence"/>
</dbReference>
<protein>
    <submittedName>
        <fullName evidence="1">Uncharacterized protein</fullName>
    </submittedName>
</protein>
<dbReference type="EMBL" id="QPJW01000003">
    <property type="protein sequence ID" value="RCX20626.1"/>
    <property type="molecule type" value="Genomic_DNA"/>
</dbReference>
<gene>
    <name evidence="1" type="ORF">DFP94_103358</name>
</gene>
<accession>A0A369BJ71</accession>
<evidence type="ECO:0000313" key="2">
    <source>
        <dbReference type="Proteomes" id="UP000253090"/>
    </source>
</evidence>
<comment type="caution">
    <text evidence="1">The sequence shown here is derived from an EMBL/GenBank/DDBJ whole genome shotgun (WGS) entry which is preliminary data.</text>
</comment>